<evidence type="ECO:0000313" key="4">
    <source>
        <dbReference type="Proteomes" id="UP001054889"/>
    </source>
</evidence>
<evidence type="ECO:0000313" key="3">
    <source>
        <dbReference type="EMBL" id="GJN03342.1"/>
    </source>
</evidence>
<dbReference type="InterPro" id="IPR004853">
    <property type="entry name" value="Sugar_P_trans_dom"/>
</dbReference>
<feature type="domain" description="Sugar phosphate transporter" evidence="2">
    <location>
        <begin position="2"/>
        <end position="39"/>
    </location>
</feature>
<accession>A0AAV5CZG9</accession>
<dbReference type="Pfam" id="PF03151">
    <property type="entry name" value="TPT"/>
    <property type="match status" value="1"/>
</dbReference>
<dbReference type="Proteomes" id="UP001054889">
    <property type="component" value="Unassembled WGS sequence"/>
</dbReference>
<keyword evidence="4" id="KW-1185">Reference proteome</keyword>
<evidence type="ECO:0000256" key="1">
    <source>
        <dbReference type="SAM" id="Phobius"/>
    </source>
</evidence>
<sequence>MSPITHSVTNSLKCVVIIVSSVIFFITQISPINALGNITVSMSHNTVNKTHVKLFDSELSYYFYCLQELVWAARLQLILE</sequence>
<reference evidence="3" key="2">
    <citation type="submission" date="2021-12" db="EMBL/GenBank/DDBJ databases">
        <title>Resequencing data analysis of finger millet.</title>
        <authorList>
            <person name="Hatakeyama M."/>
            <person name="Aluri S."/>
            <person name="Balachadran M.T."/>
            <person name="Sivarajan S.R."/>
            <person name="Poveda L."/>
            <person name="Shimizu-Inatsugi R."/>
            <person name="Schlapbach R."/>
            <person name="Sreeman S.M."/>
            <person name="Shimizu K.K."/>
        </authorList>
    </citation>
    <scope>NUCLEOTIDE SEQUENCE</scope>
</reference>
<dbReference type="EMBL" id="BQKI01000010">
    <property type="protein sequence ID" value="GJN03342.1"/>
    <property type="molecule type" value="Genomic_DNA"/>
</dbReference>
<name>A0AAV5CZG9_ELECO</name>
<keyword evidence="1" id="KW-0812">Transmembrane</keyword>
<protein>
    <recommendedName>
        <fullName evidence="2">Sugar phosphate transporter domain-containing protein</fullName>
    </recommendedName>
</protein>
<evidence type="ECO:0000259" key="2">
    <source>
        <dbReference type="Pfam" id="PF03151"/>
    </source>
</evidence>
<proteinExistence type="predicted"/>
<dbReference type="AlphaFoldDB" id="A0AAV5CZG9"/>
<keyword evidence="1" id="KW-1133">Transmembrane helix</keyword>
<gene>
    <name evidence="3" type="primary">ga20777</name>
    <name evidence="3" type="ORF">PR202_ga20777</name>
</gene>
<reference evidence="3" key="1">
    <citation type="journal article" date="2018" name="DNA Res.">
        <title>Multiple hybrid de novo genome assembly of finger millet, an orphan allotetraploid crop.</title>
        <authorList>
            <person name="Hatakeyama M."/>
            <person name="Aluri S."/>
            <person name="Balachadran M.T."/>
            <person name="Sivarajan S.R."/>
            <person name="Patrignani A."/>
            <person name="Gruter S."/>
            <person name="Poveda L."/>
            <person name="Shimizu-Inatsugi R."/>
            <person name="Baeten J."/>
            <person name="Francoijs K.J."/>
            <person name="Nataraja K.N."/>
            <person name="Reddy Y.A.N."/>
            <person name="Phadnis S."/>
            <person name="Ravikumar R.L."/>
            <person name="Schlapbach R."/>
            <person name="Sreeman S.M."/>
            <person name="Shimizu K.K."/>
        </authorList>
    </citation>
    <scope>NUCLEOTIDE SEQUENCE</scope>
</reference>
<feature type="transmembrane region" description="Helical" evidence="1">
    <location>
        <begin position="12"/>
        <end position="32"/>
    </location>
</feature>
<organism evidence="3 4">
    <name type="scientific">Eleusine coracana subsp. coracana</name>
    <dbReference type="NCBI Taxonomy" id="191504"/>
    <lineage>
        <taxon>Eukaryota</taxon>
        <taxon>Viridiplantae</taxon>
        <taxon>Streptophyta</taxon>
        <taxon>Embryophyta</taxon>
        <taxon>Tracheophyta</taxon>
        <taxon>Spermatophyta</taxon>
        <taxon>Magnoliopsida</taxon>
        <taxon>Liliopsida</taxon>
        <taxon>Poales</taxon>
        <taxon>Poaceae</taxon>
        <taxon>PACMAD clade</taxon>
        <taxon>Chloridoideae</taxon>
        <taxon>Cynodonteae</taxon>
        <taxon>Eleusininae</taxon>
        <taxon>Eleusine</taxon>
    </lineage>
</organism>
<comment type="caution">
    <text evidence="3">The sequence shown here is derived from an EMBL/GenBank/DDBJ whole genome shotgun (WGS) entry which is preliminary data.</text>
</comment>
<keyword evidence="1" id="KW-0472">Membrane</keyword>